<reference evidence="2" key="1">
    <citation type="journal article" date="2023" name="G3 (Bethesda)">
        <title>A reference genome for the long-term kleptoplast-retaining sea slug Elysia crispata morphotype clarki.</title>
        <authorList>
            <person name="Eastman K.E."/>
            <person name="Pendleton A.L."/>
            <person name="Shaikh M.A."/>
            <person name="Suttiyut T."/>
            <person name="Ogas R."/>
            <person name="Tomko P."/>
            <person name="Gavelis G."/>
            <person name="Widhalm J.R."/>
            <person name="Wisecaver J.H."/>
        </authorList>
    </citation>
    <scope>NUCLEOTIDE SEQUENCE</scope>
    <source>
        <strain evidence="2">ECLA1</strain>
    </source>
</reference>
<evidence type="ECO:0000256" key="1">
    <source>
        <dbReference type="SAM" id="MobiDB-lite"/>
    </source>
</evidence>
<accession>A0AAE0XYD6</accession>
<evidence type="ECO:0000313" key="2">
    <source>
        <dbReference type="EMBL" id="KAK3725683.1"/>
    </source>
</evidence>
<organism evidence="2 3">
    <name type="scientific">Elysia crispata</name>
    <name type="common">lettuce slug</name>
    <dbReference type="NCBI Taxonomy" id="231223"/>
    <lineage>
        <taxon>Eukaryota</taxon>
        <taxon>Metazoa</taxon>
        <taxon>Spiralia</taxon>
        <taxon>Lophotrochozoa</taxon>
        <taxon>Mollusca</taxon>
        <taxon>Gastropoda</taxon>
        <taxon>Heterobranchia</taxon>
        <taxon>Euthyneura</taxon>
        <taxon>Panpulmonata</taxon>
        <taxon>Sacoglossa</taxon>
        <taxon>Placobranchoidea</taxon>
        <taxon>Plakobranchidae</taxon>
        <taxon>Elysia</taxon>
    </lineage>
</organism>
<dbReference type="AlphaFoldDB" id="A0AAE0XYD6"/>
<dbReference type="Proteomes" id="UP001283361">
    <property type="component" value="Unassembled WGS sequence"/>
</dbReference>
<feature type="region of interest" description="Disordered" evidence="1">
    <location>
        <begin position="1"/>
        <end position="24"/>
    </location>
</feature>
<comment type="caution">
    <text evidence="2">The sequence shown here is derived from an EMBL/GenBank/DDBJ whole genome shotgun (WGS) entry which is preliminary data.</text>
</comment>
<gene>
    <name evidence="2" type="ORF">RRG08_043100</name>
</gene>
<protein>
    <submittedName>
        <fullName evidence="2">Uncharacterized protein</fullName>
    </submittedName>
</protein>
<sequence length="113" mass="12056">MEQPGQMRGSCAGRKESPTMSSPGLGLAPEHCACDKTGPYSLRCRQKNDGLGPISVLLDVFLTVLSQPVSLSLSVCPSALFRLQCLPLLFPLELIQCLSLTEPSNSRLLLLGG</sequence>
<name>A0AAE0XYD6_9GAST</name>
<evidence type="ECO:0000313" key="3">
    <source>
        <dbReference type="Proteomes" id="UP001283361"/>
    </source>
</evidence>
<proteinExistence type="predicted"/>
<keyword evidence="3" id="KW-1185">Reference proteome</keyword>
<dbReference type="EMBL" id="JAWDGP010007329">
    <property type="protein sequence ID" value="KAK3725683.1"/>
    <property type="molecule type" value="Genomic_DNA"/>
</dbReference>